<reference evidence="13" key="2">
    <citation type="submission" date="2022-06" db="UniProtKB">
        <authorList>
            <consortium name="EnsemblMetazoa"/>
        </authorList>
    </citation>
    <scope>IDENTIFICATION</scope>
</reference>
<protein>
    <recommendedName>
        <fullName evidence="12">L-dopachrome isomerase</fullName>
        <ecNumber evidence="9">5.3.2.1</ecNumber>
        <ecNumber evidence="8">5.3.3.12</ecNumber>
    </recommendedName>
    <alternativeName>
        <fullName evidence="10">L-dopachrome tautomerase</fullName>
    </alternativeName>
    <alternativeName>
        <fullName evidence="11">Phenylpyruvate tautomerase</fullName>
    </alternativeName>
</protein>
<dbReference type="OrthoDB" id="255819at2759"/>
<dbReference type="PANTHER" id="PTHR11954:SF6">
    <property type="entry name" value="MACROPHAGE MIGRATION INHIBITORY FACTOR"/>
    <property type="match status" value="1"/>
</dbReference>
<dbReference type="GO" id="GO:0005125">
    <property type="term" value="F:cytokine activity"/>
    <property type="evidence" value="ECO:0007669"/>
    <property type="project" value="UniProtKB-KW"/>
</dbReference>
<evidence type="ECO:0000256" key="10">
    <source>
        <dbReference type="ARBA" id="ARBA00041631"/>
    </source>
</evidence>
<comment type="similarity">
    <text evidence="2">Belongs to the MIF family.</text>
</comment>
<evidence type="ECO:0000256" key="3">
    <source>
        <dbReference type="ARBA" id="ARBA00022514"/>
    </source>
</evidence>
<dbReference type="InterPro" id="IPR001398">
    <property type="entry name" value="Macrophage_inhib_fac"/>
</dbReference>
<comment type="subcellular location">
    <subcellularLocation>
        <location evidence="1">Secreted</location>
    </subcellularLocation>
</comment>
<dbReference type="GO" id="GO:0004167">
    <property type="term" value="F:dopachrome isomerase activity"/>
    <property type="evidence" value="ECO:0007669"/>
    <property type="project" value="UniProtKB-EC"/>
</dbReference>
<dbReference type="AlphaFoldDB" id="A0A8R2B5T0"/>
<sequence length="151" mass="17384">MPILQIDTNLSMTNVPLDFTVKTCELMADVFESPIKFCVVHINPDQEIYWYGLDGPCVLGTLKLVRGSGKISPEQNIIHAEKLVKHISDNLNLTNKKYKHIQLLFIKIQCFKYITRFSIYYFSISISFVEQDADNVTIFNTTVSNFLENKN</sequence>
<evidence type="ECO:0000256" key="8">
    <source>
        <dbReference type="ARBA" id="ARBA00038932"/>
    </source>
</evidence>
<evidence type="ECO:0000313" key="14">
    <source>
        <dbReference type="Proteomes" id="UP000007819"/>
    </source>
</evidence>
<dbReference type="PANTHER" id="PTHR11954">
    <property type="entry name" value="D-DOPACHROME DECARBOXYLASE"/>
    <property type="match status" value="1"/>
</dbReference>
<organism evidence="13 14">
    <name type="scientific">Acyrthosiphon pisum</name>
    <name type="common">Pea aphid</name>
    <dbReference type="NCBI Taxonomy" id="7029"/>
    <lineage>
        <taxon>Eukaryota</taxon>
        <taxon>Metazoa</taxon>
        <taxon>Ecdysozoa</taxon>
        <taxon>Arthropoda</taxon>
        <taxon>Hexapoda</taxon>
        <taxon>Insecta</taxon>
        <taxon>Pterygota</taxon>
        <taxon>Neoptera</taxon>
        <taxon>Paraneoptera</taxon>
        <taxon>Hemiptera</taxon>
        <taxon>Sternorrhyncha</taxon>
        <taxon>Aphidomorpha</taxon>
        <taxon>Aphidoidea</taxon>
        <taxon>Aphididae</taxon>
        <taxon>Macrosiphini</taxon>
        <taxon>Acyrthosiphon</taxon>
    </lineage>
</organism>
<dbReference type="EC" id="5.3.3.12" evidence="8"/>
<dbReference type="EnsemblMetazoa" id="XM_008184629.3">
    <property type="protein sequence ID" value="XP_008182851.1"/>
    <property type="gene ID" value="LOC103309364"/>
</dbReference>
<evidence type="ECO:0000256" key="4">
    <source>
        <dbReference type="ARBA" id="ARBA00022525"/>
    </source>
</evidence>
<dbReference type="EC" id="5.3.2.1" evidence="9"/>
<evidence type="ECO:0000313" key="13">
    <source>
        <dbReference type="EnsemblMetazoa" id="XP_008182851.1"/>
    </source>
</evidence>
<dbReference type="GO" id="GO:0050178">
    <property type="term" value="F:phenylpyruvate tautomerase activity"/>
    <property type="evidence" value="ECO:0007669"/>
    <property type="project" value="UniProtKB-EC"/>
</dbReference>
<comment type="catalytic activity">
    <reaction evidence="7">
        <text>L-dopachrome = 5,6-dihydroxyindole-2-carboxylate</text>
        <dbReference type="Rhea" id="RHEA:13041"/>
        <dbReference type="ChEBI" id="CHEBI:16875"/>
        <dbReference type="ChEBI" id="CHEBI:57509"/>
        <dbReference type="EC" id="5.3.3.12"/>
    </reaction>
</comment>
<name>A0A8R2B5T0_ACYPI</name>
<accession>A0A8R2B5T0</accession>
<dbReference type="RefSeq" id="XP_008182851.1">
    <property type="nucleotide sequence ID" value="XM_008184629.3"/>
</dbReference>
<evidence type="ECO:0000256" key="12">
    <source>
        <dbReference type="ARBA" id="ARBA00042730"/>
    </source>
</evidence>
<dbReference type="SUPFAM" id="SSF55331">
    <property type="entry name" value="Tautomerase/MIF"/>
    <property type="match status" value="1"/>
</dbReference>
<dbReference type="GO" id="GO:0005615">
    <property type="term" value="C:extracellular space"/>
    <property type="evidence" value="ECO:0007669"/>
    <property type="project" value="UniProtKB-KW"/>
</dbReference>
<evidence type="ECO:0000256" key="7">
    <source>
        <dbReference type="ARBA" id="ARBA00036823"/>
    </source>
</evidence>
<evidence type="ECO:0000256" key="6">
    <source>
        <dbReference type="ARBA" id="ARBA00036735"/>
    </source>
</evidence>
<keyword evidence="4" id="KW-0964">Secreted</keyword>
<dbReference type="Pfam" id="PF01187">
    <property type="entry name" value="MIF"/>
    <property type="match status" value="1"/>
</dbReference>
<comment type="catalytic activity">
    <reaction evidence="6">
        <text>3-phenylpyruvate = enol-phenylpyruvate</text>
        <dbReference type="Rhea" id="RHEA:17097"/>
        <dbReference type="ChEBI" id="CHEBI:16815"/>
        <dbReference type="ChEBI" id="CHEBI:18005"/>
        <dbReference type="EC" id="5.3.2.1"/>
    </reaction>
</comment>
<keyword evidence="5" id="KW-0413">Isomerase</keyword>
<evidence type="ECO:0000256" key="11">
    <source>
        <dbReference type="ARBA" id="ARBA00041912"/>
    </source>
</evidence>
<keyword evidence="14" id="KW-1185">Reference proteome</keyword>
<keyword evidence="3" id="KW-0202">Cytokine</keyword>
<dbReference type="GeneID" id="103309364"/>
<reference evidence="14" key="1">
    <citation type="submission" date="2010-06" db="EMBL/GenBank/DDBJ databases">
        <authorList>
            <person name="Jiang H."/>
            <person name="Abraham K."/>
            <person name="Ali S."/>
            <person name="Alsbrooks S.L."/>
            <person name="Anim B.N."/>
            <person name="Anosike U.S."/>
            <person name="Attaway T."/>
            <person name="Bandaranaike D.P."/>
            <person name="Battles P.K."/>
            <person name="Bell S.N."/>
            <person name="Bell A.V."/>
            <person name="Beltran B."/>
            <person name="Bickham C."/>
            <person name="Bustamante Y."/>
            <person name="Caleb T."/>
            <person name="Canada A."/>
            <person name="Cardenas V."/>
            <person name="Carter K."/>
            <person name="Chacko J."/>
            <person name="Chandrabose M.N."/>
            <person name="Chavez D."/>
            <person name="Chavez A."/>
            <person name="Chen L."/>
            <person name="Chu H.-S."/>
            <person name="Claassen K.J."/>
            <person name="Cockrell R."/>
            <person name="Collins M."/>
            <person name="Cooper J.A."/>
            <person name="Cree A."/>
            <person name="Curry S.M."/>
            <person name="Da Y."/>
            <person name="Dao M.D."/>
            <person name="Das B."/>
            <person name="Davila M.-L."/>
            <person name="Davy-Carroll L."/>
            <person name="Denson S."/>
            <person name="Dinh H."/>
            <person name="Ebong V.E."/>
            <person name="Edwards J.R."/>
            <person name="Egan A."/>
            <person name="El-Daye J."/>
            <person name="Escobedo L."/>
            <person name="Fernandez S."/>
            <person name="Fernando P.R."/>
            <person name="Flagg N."/>
            <person name="Forbes L.D."/>
            <person name="Fowler R.G."/>
            <person name="Fu Q."/>
            <person name="Gabisi R.A."/>
            <person name="Ganer J."/>
            <person name="Garbino Pronczuk A."/>
            <person name="Garcia R.M."/>
            <person name="Garner T."/>
            <person name="Garrett T.E."/>
            <person name="Gonzalez D.A."/>
            <person name="Hamid H."/>
            <person name="Hawkins E.S."/>
            <person name="Hirani K."/>
            <person name="Hogues M.E."/>
            <person name="Hollins B."/>
            <person name="Hsiao C.-H."/>
            <person name="Jabil R."/>
            <person name="James M.L."/>
            <person name="Jhangiani S.N."/>
            <person name="Johnson B."/>
            <person name="Johnson Q."/>
            <person name="Joshi V."/>
            <person name="Kalu J.B."/>
            <person name="Kam C."/>
            <person name="Kashfia A."/>
            <person name="Keebler J."/>
            <person name="Kisamo H."/>
            <person name="Kovar C.L."/>
            <person name="Lago L.A."/>
            <person name="Lai C.-Y."/>
            <person name="Laidlaw J."/>
            <person name="Lara F."/>
            <person name="Le T.-K."/>
            <person name="Lee S.L."/>
            <person name="Legall F.H."/>
            <person name="Lemon S.J."/>
            <person name="Lewis L.R."/>
            <person name="Li B."/>
            <person name="Liu Y."/>
            <person name="Liu Y.-S."/>
            <person name="Lopez J."/>
            <person name="Lozado R.J."/>
            <person name="Lu J."/>
            <person name="Madu R.C."/>
            <person name="Maheshwari M."/>
            <person name="Maheshwari R."/>
            <person name="Malloy K."/>
            <person name="Martinez E."/>
            <person name="Mathew T."/>
            <person name="Mercado I.C."/>
            <person name="Mercado C."/>
            <person name="Meyer B."/>
            <person name="Montgomery K."/>
            <person name="Morgan M.B."/>
            <person name="Munidasa M."/>
            <person name="Nazareth L.V."/>
            <person name="Nelson J."/>
            <person name="Ng B.M."/>
            <person name="Nguyen N.B."/>
            <person name="Nguyen P.Q."/>
            <person name="Nguyen T."/>
            <person name="Obregon M."/>
            <person name="Okwuonu G.O."/>
            <person name="Onwere C.G."/>
            <person name="Orozco G."/>
            <person name="Parra A."/>
            <person name="Patel S."/>
            <person name="Patil S."/>
            <person name="Perez A."/>
            <person name="Perez Y."/>
            <person name="Pham C."/>
            <person name="Primus E.L."/>
            <person name="Pu L.-L."/>
            <person name="Puazo M."/>
            <person name="Qin X."/>
            <person name="Quiroz J.B."/>
            <person name="Reese J."/>
            <person name="Richards S."/>
            <person name="Rives C.M."/>
            <person name="Robberts R."/>
            <person name="Ruiz S.J."/>
            <person name="Ruiz M.J."/>
            <person name="Santibanez J."/>
            <person name="Schneider B.W."/>
            <person name="Sisson I."/>
            <person name="Smith M."/>
            <person name="Sodergren E."/>
            <person name="Song X.-Z."/>
            <person name="Song B.B."/>
            <person name="Summersgill H."/>
            <person name="Thelus R."/>
            <person name="Thornton R.D."/>
            <person name="Trejos Z.Y."/>
            <person name="Usmani K."/>
            <person name="Vattathil S."/>
            <person name="Villasana D."/>
            <person name="Walker D.L."/>
            <person name="Wang S."/>
            <person name="Wang K."/>
            <person name="White C.S."/>
            <person name="Williams A.C."/>
            <person name="Williamson J."/>
            <person name="Wilson K."/>
            <person name="Woghiren I.O."/>
            <person name="Woodworth J.R."/>
            <person name="Worley K.C."/>
            <person name="Wright R.A."/>
            <person name="Wu W."/>
            <person name="Young L."/>
            <person name="Zhang L."/>
            <person name="Zhang J."/>
            <person name="Zhu Y."/>
            <person name="Muzny D.M."/>
            <person name="Weinstock G."/>
            <person name="Gibbs R.A."/>
        </authorList>
    </citation>
    <scope>NUCLEOTIDE SEQUENCE [LARGE SCALE GENOMIC DNA]</scope>
    <source>
        <strain evidence="14">LSR1</strain>
    </source>
</reference>
<dbReference type="KEGG" id="api:103309364"/>
<evidence type="ECO:0000256" key="5">
    <source>
        <dbReference type="ARBA" id="ARBA00023235"/>
    </source>
</evidence>
<evidence type="ECO:0000256" key="2">
    <source>
        <dbReference type="ARBA" id="ARBA00005851"/>
    </source>
</evidence>
<dbReference type="Gene3D" id="3.30.429.10">
    <property type="entry name" value="Macrophage Migration Inhibitory Factor"/>
    <property type="match status" value="1"/>
</dbReference>
<dbReference type="InterPro" id="IPR014347">
    <property type="entry name" value="Tautomerase/MIF_sf"/>
</dbReference>
<dbReference type="Proteomes" id="UP000007819">
    <property type="component" value="Chromosome A3"/>
</dbReference>
<evidence type="ECO:0000256" key="1">
    <source>
        <dbReference type="ARBA" id="ARBA00004613"/>
    </source>
</evidence>
<proteinExistence type="inferred from homology"/>
<evidence type="ECO:0000256" key="9">
    <source>
        <dbReference type="ARBA" id="ARBA00039086"/>
    </source>
</evidence>